<sequence length="96" mass="10687">MNCSWVRYRENDAVALWESRLGTSGGSDESRLFVETSRAAAEQVAVGHGDVVGCSRVRLKQRWRRRTPAGIDGETGSTAAMQVMRRGRDEWLGFAN</sequence>
<proteinExistence type="predicted"/>
<dbReference type="AlphaFoldDB" id="A0AAW1WWQ5"/>
<accession>A0AAW1WWQ5</accession>
<dbReference type="EMBL" id="JBEDUW010000005">
    <property type="protein sequence ID" value="KAK9929041.1"/>
    <property type="molecule type" value="Genomic_DNA"/>
</dbReference>
<reference evidence="1 2" key="1">
    <citation type="journal article" date="2023" name="G3 (Bethesda)">
        <title>A chromosome-length genome assembly and annotation of blackberry (Rubus argutus, cv. 'Hillquist').</title>
        <authorList>
            <person name="Bruna T."/>
            <person name="Aryal R."/>
            <person name="Dudchenko O."/>
            <person name="Sargent D.J."/>
            <person name="Mead D."/>
            <person name="Buti M."/>
            <person name="Cavallini A."/>
            <person name="Hytonen T."/>
            <person name="Andres J."/>
            <person name="Pham M."/>
            <person name="Weisz D."/>
            <person name="Mascagni F."/>
            <person name="Usai G."/>
            <person name="Natali L."/>
            <person name="Bassil N."/>
            <person name="Fernandez G.E."/>
            <person name="Lomsadze A."/>
            <person name="Armour M."/>
            <person name="Olukolu B."/>
            <person name="Poorten T."/>
            <person name="Britton C."/>
            <person name="Davik J."/>
            <person name="Ashrafi H."/>
            <person name="Aiden E.L."/>
            <person name="Borodovsky M."/>
            <person name="Worthington M."/>
        </authorList>
    </citation>
    <scope>NUCLEOTIDE SEQUENCE [LARGE SCALE GENOMIC DNA]</scope>
    <source>
        <strain evidence="1">PI 553951</strain>
    </source>
</reference>
<name>A0AAW1WWQ5_RUBAR</name>
<evidence type="ECO:0000313" key="2">
    <source>
        <dbReference type="Proteomes" id="UP001457282"/>
    </source>
</evidence>
<organism evidence="1 2">
    <name type="scientific">Rubus argutus</name>
    <name type="common">Southern blackberry</name>
    <dbReference type="NCBI Taxonomy" id="59490"/>
    <lineage>
        <taxon>Eukaryota</taxon>
        <taxon>Viridiplantae</taxon>
        <taxon>Streptophyta</taxon>
        <taxon>Embryophyta</taxon>
        <taxon>Tracheophyta</taxon>
        <taxon>Spermatophyta</taxon>
        <taxon>Magnoliopsida</taxon>
        <taxon>eudicotyledons</taxon>
        <taxon>Gunneridae</taxon>
        <taxon>Pentapetalae</taxon>
        <taxon>rosids</taxon>
        <taxon>fabids</taxon>
        <taxon>Rosales</taxon>
        <taxon>Rosaceae</taxon>
        <taxon>Rosoideae</taxon>
        <taxon>Rosoideae incertae sedis</taxon>
        <taxon>Rubus</taxon>
    </lineage>
</organism>
<comment type="caution">
    <text evidence="1">The sequence shown here is derived from an EMBL/GenBank/DDBJ whole genome shotgun (WGS) entry which is preliminary data.</text>
</comment>
<evidence type="ECO:0000313" key="1">
    <source>
        <dbReference type="EMBL" id="KAK9929041.1"/>
    </source>
</evidence>
<dbReference type="Proteomes" id="UP001457282">
    <property type="component" value="Unassembled WGS sequence"/>
</dbReference>
<keyword evidence="2" id="KW-1185">Reference proteome</keyword>
<evidence type="ECO:0008006" key="3">
    <source>
        <dbReference type="Google" id="ProtNLM"/>
    </source>
</evidence>
<protein>
    <recommendedName>
        <fullName evidence="3">MHC class I antigen</fullName>
    </recommendedName>
</protein>
<gene>
    <name evidence="1" type="ORF">M0R45_026151</name>
</gene>